<feature type="coiled-coil region" evidence="1">
    <location>
        <begin position="239"/>
        <end position="266"/>
    </location>
</feature>
<dbReference type="PANTHER" id="PTHR33055">
    <property type="entry name" value="TRANSPOSASE FOR INSERTION SEQUENCE ELEMENT IS1111A"/>
    <property type="match status" value="1"/>
</dbReference>
<organism evidence="4 6">
    <name type="scientific">Holdemania massiliensis</name>
    <dbReference type="NCBI Taxonomy" id="1468449"/>
    <lineage>
        <taxon>Bacteria</taxon>
        <taxon>Bacillati</taxon>
        <taxon>Bacillota</taxon>
        <taxon>Erysipelotrichia</taxon>
        <taxon>Erysipelotrichales</taxon>
        <taxon>Erysipelotrichaceae</taxon>
        <taxon>Holdemania</taxon>
    </lineage>
</organism>
<dbReference type="InterPro" id="IPR002525">
    <property type="entry name" value="Transp_IS110-like_N"/>
</dbReference>
<comment type="caution">
    <text evidence="4">The sequence shown here is derived from an EMBL/GenBank/DDBJ whole genome shotgun (WGS) entry which is preliminary data.</text>
</comment>
<evidence type="ECO:0000313" key="4">
    <source>
        <dbReference type="EMBL" id="MSA91514.1"/>
    </source>
</evidence>
<evidence type="ECO:0000313" key="7">
    <source>
        <dbReference type="Proteomes" id="UP000480929"/>
    </source>
</evidence>
<proteinExistence type="predicted"/>
<keyword evidence="1" id="KW-0175">Coiled coil</keyword>
<sequence length="400" mass="45920">MKGPIVSIDVSNGNSHFQCFIQRGTKMGKVHRIQHTVEGFRFLKSKVEELAMKTKEEVVVVYEATGVYTTPLQRFLEKSEIKQYQISPLQSAKQRKTEIHNKKTDKKDPESIAEVYYAKELRKYEREADIYHQLRTANRVYEDCLEHLRKYKVTFQSHLSIVFPGYMKLFQDGYSPISLQLLEMYPHPDRLKNKQPETVAKKLNKHTDHSFEVCLKNAKRVIEFANKTYPGCDKEDPWVAVLVEDIHQLQAMIEQAEAKLDKIIKLAKTTPYYFIILSIDGIGPNLASRIIAEFGDISKFKTRGAMVAYVGNDPNRAESGDIDGYHLSISKKGNKRLRCILYLAVTCSIRSKKETPINAFYQKKRQQSTPLKSKAAKVACITKLIRTIHGMCKNGTEFTS</sequence>
<evidence type="ECO:0000259" key="2">
    <source>
        <dbReference type="Pfam" id="PF01548"/>
    </source>
</evidence>
<dbReference type="EMBL" id="WKPI01000086">
    <property type="protein sequence ID" value="MSC35340.1"/>
    <property type="molecule type" value="Genomic_DNA"/>
</dbReference>
<dbReference type="Proteomes" id="UP000433575">
    <property type="component" value="Unassembled WGS sequence"/>
</dbReference>
<feature type="domain" description="Transposase IS116/IS110/IS902 C-terminal" evidence="3">
    <location>
        <begin position="275"/>
        <end position="362"/>
    </location>
</feature>
<dbReference type="PANTHER" id="PTHR33055:SF17">
    <property type="entry name" value="THIRD ORF IN TRANSPOSON ISC1491"/>
    <property type="match status" value="1"/>
</dbReference>
<dbReference type="GO" id="GO:0006313">
    <property type="term" value="P:DNA transposition"/>
    <property type="evidence" value="ECO:0007669"/>
    <property type="project" value="InterPro"/>
</dbReference>
<dbReference type="InterPro" id="IPR047650">
    <property type="entry name" value="Transpos_IS110"/>
</dbReference>
<protein>
    <submittedName>
        <fullName evidence="4">IS110 family transposase</fullName>
    </submittedName>
</protein>
<keyword evidence="7" id="KW-1185">Reference proteome</keyword>
<accession>A0A6N7SC66</accession>
<evidence type="ECO:0000313" key="5">
    <source>
        <dbReference type="EMBL" id="MSC35340.1"/>
    </source>
</evidence>
<dbReference type="RefSeq" id="WP_151848901.1">
    <property type="nucleotide sequence ID" value="NZ_WKPI01000086.1"/>
</dbReference>
<dbReference type="GO" id="GO:0004803">
    <property type="term" value="F:transposase activity"/>
    <property type="evidence" value="ECO:0007669"/>
    <property type="project" value="InterPro"/>
</dbReference>
<dbReference type="GO" id="GO:0003677">
    <property type="term" value="F:DNA binding"/>
    <property type="evidence" value="ECO:0007669"/>
    <property type="project" value="InterPro"/>
</dbReference>
<dbReference type="InterPro" id="IPR003346">
    <property type="entry name" value="Transposase_20"/>
</dbReference>
<dbReference type="Proteomes" id="UP000480929">
    <property type="component" value="Unassembled WGS sequence"/>
</dbReference>
<name>A0A6N7SC66_9FIRM</name>
<dbReference type="OrthoDB" id="9811278at2"/>
<feature type="domain" description="Transposase IS110-like N-terminal" evidence="2">
    <location>
        <begin position="6"/>
        <end position="164"/>
    </location>
</feature>
<gene>
    <name evidence="5" type="ORF">GKD88_19750</name>
    <name evidence="4" type="ORF">GKE08_19585</name>
</gene>
<evidence type="ECO:0000313" key="6">
    <source>
        <dbReference type="Proteomes" id="UP000433575"/>
    </source>
</evidence>
<dbReference type="Pfam" id="PF02371">
    <property type="entry name" value="Transposase_20"/>
    <property type="match status" value="1"/>
</dbReference>
<evidence type="ECO:0000256" key="1">
    <source>
        <dbReference type="SAM" id="Coils"/>
    </source>
</evidence>
<dbReference type="Pfam" id="PF01548">
    <property type="entry name" value="DEDD_Tnp_IS110"/>
    <property type="match status" value="1"/>
</dbReference>
<evidence type="ECO:0000259" key="3">
    <source>
        <dbReference type="Pfam" id="PF02371"/>
    </source>
</evidence>
<reference evidence="6 7" key="1">
    <citation type="journal article" date="2019" name="Nat. Med.">
        <title>A library of human gut bacterial isolates paired with longitudinal multiomics data enables mechanistic microbiome research.</title>
        <authorList>
            <person name="Poyet M."/>
            <person name="Groussin M."/>
            <person name="Gibbons S.M."/>
            <person name="Avila-Pacheco J."/>
            <person name="Jiang X."/>
            <person name="Kearney S.M."/>
            <person name="Perrotta A.R."/>
            <person name="Berdy B."/>
            <person name="Zhao S."/>
            <person name="Lieberman T.D."/>
            <person name="Swanson P.K."/>
            <person name="Smith M."/>
            <person name="Roesemann S."/>
            <person name="Alexander J.E."/>
            <person name="Rich S.A."/>
            <person name="Livny J."/>
            <person name="Vlamakis H."/>
            <person name="Clish C."/>
            <person name="Bullock K."/>
            <person name="Deik A."/>
            <person name="Scott J."/>
            <person name="Pierce K.A."/>
            <person name="Xavier R.J."/>
            <person name="Alm E.J."/>
        </authorList>
    </citation>
    <scope>NUCLEOTIDE SEQUENCE [LARGE SCALE GENOMIC DNA]</scope>
    <source>
        <strain evidence="4 6">BIOML-A4</strain>
        <strain evidence="5 7">BIOML-A5</strain>
    </source>
</reference>
<dbReference type="AlphaFoldDB" id="A0A6N7SC66"/>
<dbReference type="EMBL" id="WKPJ01000074">
    <property type="protein sequence ID" value="MSA91514.1"/>
    <property type="molecule type" value="Genomic_DNA"/>
</dbReference>
<dbReference type="NCBIfam" id="NF033542">
    <property type="entry name" value="transpos_IS110"/>
    <property type="match status" value="1"/>
</dbReference>